<keyword evidence="2" id="KW-1185">Reference proteome</keyword>
<dbReference type="EMBL" id="CP070969">
    <property type="protein sequence ID" value="QSF43506.1"/>
    <property type="molecule type" value="Genomic_DNA"/>
</dbReference>
<proteinExistence type="predicted"/>
<evidence type="ECO:0000313" key="1">
    <source>
        <dbReference type="EMBL" id="QSF43506.1"/>
    </source>
</evidence>
<evidence type="ECO:0000313" key="2">
    <source>
        <dbReference type="Proteomes" id="UP000663452"/>
    </source>
</evidence>
<protein>
    <submittedName>
        <fullName evidence="1">Uncharacterized protein</fullName>
    </submittedName>
</protein>
<dbReference type="RefSeq" id="WP_206101139.1">
    <property type="nucleotide sequence ID" value="NZ_CP070969.1"/>
</dbReference>
<dbReference type="Proteomes" id="UP000663452">
    <property type="component" value="Chromosome"/>
</dbReference>
<gene>
    <name evidence="1" type="ORF">JRJ22_19785</name>
</gene>
<reference evidence="1 2" key="1">
    <citation type="submission" date="2021-02" db="EMBL/GenBank/DDBJ databases">
        <title>Paenibacillus tianjinensis sp. nov.</title>
        <authorList>
            <person name="Liu H."/>
        </authorList>
    </citation>
    <scope>NUCLEOTIDE SEQUENCE [LARGE SCALE GENOMIC DNA]</scope>
    <source>
        <strain evidence="1 2">TB2019</strain>
    </source>
</reference>
<accession>A0ABX7L6U7</accession>
<sequence length="295" mass="34239">MTKQITVRGLNTEEYAAIKKAAKEEIPFTVCIRICKRKYAEGAIDIRPKTPRGSADPFYKWTEEEFKIVLDFVIRHKLLYATTLITEVKAGTHHDQFGMQFMFWKGGFTFLQFVEGYEPPQAVVTEEVTAVEVMTEEAEMTDTEVCEAPDAVSIALDNKNTKVVHTTEILSNNARHYGFIPDTIDTLIEKMNTYTLDPTFEEYGNFATDFNPKMWTDENKKYKGMTCFFGNFHSLSNVFRIYTNDPEVIDRLTQAIRSNQLTEAYRAARVEIEERKNEWNRIHIDNMNKRVYKAI</sequence>
<organism evidence="1 2">
    <name type="scientific">Paenibacillus tianjinensis</name>
    <dbReference type="NCBI Taxonomy" id="2810347"/>
    <lineage>
        <taxon>Bacteria</taxon>
        <taxon>Bacillati</taxon>
        <taxon>Bacillota</taxon>
        <taxon>Bacilli</taxon>
        <taxon>Bacillales</taxon>
        <taxon>Paenibacillaceae</taxon>
        <taxon>Paenibacillus</taxon>
    </lineage>
</organism>
<name>A0ABX7L6U7_9BACL</name>